<sequence length="69" mass="7311">MDEVKLFCAVVGAPESAFPVDIDAGQSLFLAKKGNAWLSAESEAALGLVKGEVHEDIRILINGEQMLAP</sequence>
<organism evidence="1 2">
    <name type="scientific">Phytophthora oleae</name>
    <dbReference type="NCBI Taxonomy" id="2107226"/>
    <lineage>
        <taxon>Eukaryota</taxon>
        <taxon>Sar</taxon>
        <taxon>Stramenopiles</taxon>
        <taxon>Oomycota</taxon>
        <taxon>Peronosporomycetes</taxon>
        <taxon>Peronosporales</taxon>
        <taxon>Peronosporaceae</taxon>
        <taxon>Phytophthora</taxon>
    </lineage>
</organism>
<keyword evidence="2" id="KW-1185">Reference proteome</keyword>
<reference evidence="1 2" key="1">
    <citation type="submission" date="2024-09" db="EMBL/GenBank/DDBJ databases">
        <title>Genome sequencing and assembly of Phytophthora oleae, isolate VK10A, causative agent of rot of olive drupes.</title>
        <authorList>
            <person name="Conti Taguali S."/>
            <person name="Riolo M."/>
            <person name="La Spada F."/>
            <person name="Cacciola S.O."/>
            <person name="Dionisio G."/>
        </authorList>
    </citation>
    <scope>NUCLEOTIDE SEQUENCE [LARGE SCALE GENOMIC DNA]</scope>
    <source>
        <strain evidence="1 2">VK10A</strain>
    </source>
</reference>
<dbReference type="AlphaFoldDB" id="A0ABD3F192"/>
<accession>A0ABD3F192</accession>
<gene>
    <name evidence="1" type="ORF">V7S43_014327</name>
</gene>
<evidence type="ECO:0000313" key="2">
    <source>
        <dbReference type="Proteomes" id="UP001632037"/>
    </source>
</evidence>
<comment type="caution">
    <text evidence="1">The sequence shown here is derived from an EMBL/GenBank/DDBJ whole genome shotgun (WGS) entry which is preliminary data.</text>
</comment>
<dbReference type="Proteomes" id="UP001632037">
    <property type="component" value="Unassembled WGS sequence"/>
</dbReference>
<evidence type="ECO:0000313" key="1">
    <source>
        <dbReference type="EMBL" id="KAL3660572.1"/>
    </source>
</evidence>
<dbReference type="EMBL" id="JBIMZQ010000040">
    <property type="protein sequence ID" value="KAL3660572.1"/>
    <property type="molecule type" value="Genomic_DNA"/>
</dbReference>
<name>A0ABD3F192_9STRA</name>
<protein>
    <submittedName>
        <fullName evidence="1">Uncharacterized protein</fullName>
    </submittedName>
</protein>
<proteinExistence type="predicted"/>